<feature type="chain" id="PRO_5026045036" evidence="5">
    <location>
        <begin position="23"/>
        <end position="584"/>
    </location>
</feature>
<evidence type="ECO:0000256" key="1">
    <source>
        <dbReference type="ARBA" id="ARBA00008779"/>
    </source>
</evidence>
<dbReference type="FunFam" id="3.40.720.10:FF:000070">
    <property type="entry name" value="Arylsulfatase A"/>
    <property type="match status" value="1"/>
</dbReference>
<evidence type="ECO:0000259" key="6">
    <source>
        <dbReference type="Pfam" id="PF00884"/>
    </source>
</evidence>
<dbReference type="KEGG" id="mcos:GM418_01905"/>
<dbReference type="CDD" id="cd16146">
    <property type="entry name" value="ARS_like"/>
    <property type="match status" value="1"/>
</dbReference>
<evidence type="ECO:0000256" key="5">
    <source>
        <dbReference type="SAM" id="SignalP"/>
    </source>
</evidence>
<comment type="similarity">
    <text evidence="1">Belongs to the sulfatase family.</text>
</comment>
<dbReference type="PANTHER" id="PTHR42693:SF53">
    <property type="entry name" value="ENDO-4-O-SULFATASE"/>
    <property type="match status" value="1"/>
</dbReference>
<protein>
    <submittedName>
        <fullName evidence="7">Sulfatase-like hydrolase/transferase</fullName>
    </submittedName>
</protein>
<dbReference type="SUPFAM" id="SSF53649">
    <property type="entry name" value="Alkaline phosphatase-like"/>
    <property type="match status" value="1"/>
</dbReference>
<sequence>MNLKNLISTCIFISILFSFGTAQNVSHPNVLLIITDDQGYGDLGINGNPHIQTPVIDQFARESIRFNKFYVSPVCAPTRSSLMTGRFSLRTGVRDTYNGGATMAPEEITIAEMLKDIGYSTGIFGKWHLGDNYPSRPNDQGFDESVIHLSGGMGQVGDFTTWFQGDSSYFNPVLWHNGIQEKYDGYCTDIFAQQAIKFIENNKEKPFFCYLAFNAPHTPLQVPDEYYQKYKNIDPASGFENDERPFVKMTEQNKEDARKVYAMVENIDDNLAKIFKKLDELQIEKNTIAIFMTDNGPQQIRYIAGMRGRKGSVYRGGVRVPFYFRYPAAFEGDKDIETTTAHIDILPTLAEICGAEIPKDRIIDGKSLLPLINNRRVDWASRPLFFYWTRRYPELYNNISIQEGNMKLVGHTDYNADIQDFELFDIEKDPYEQTNLVTKEADVAKNLKTKLDKIYQELIHSGNILHPPVPVIGTKNENPVILNRNDADGERGIWSQEEIYGKWHVKILEGNYNIRFKFIKTVKGGGKMTLETGPVIHQKINITDTDLIEMHNVHFTETEGELVPFYSVAGKNILPFWVEIERIN</sequence>
<dbReference type="Gene3D" id="3.30.1120.10">
    <property type="match status" value="1"/>
</dbReference>
<dbReference type="GO" id="GO:0004065">
    <property type="term" value="F:arylsulfatase activity"/>
    <property type="evidence" value="ECO:0007669"/>
    <property type="project" value="TreeGrafter"/>
</dbReference>
<dbReference type="RefSeq" id="WP_158862601.1">
    <property type="nucleotide sequence ID" value="NZ_CP046401.1"/>
</dbReference>
<dbReference type="Pfam" id="PF00884">
    <property type="entry name" value="Sulfatase"/>
    <property type="match status" value="1"/>
</dbReference>
<dbReference type="InterPro" id="IPR000917">
    <property type="entry name" value="Sulfatase_N"/>
</dbReference>
<dbReference type="PROSITE" id="PS00523">
    <property type="entry name" value="SULFATASE_1"/>
    <property type="match status" value="1"/>
</dbReference>
<keyword evidence="3 7" id="KW-0378">Hydrolase</keyword>
<dbReference type="GO" id="GO:0046872">
    <property type="term" value="F:metal ion binding"/>
    <property type="evidence" value="ECO:0007669"/>
    <property type="project" value="UniProtKB-KW"/>
</dbReference>
<feature type="domain" description="Sulfatase N-terminal" evidence="6">
    <location>
        <begin position="28"/>
        <end position="354"/>
    </location>
</feature>
<evidence type="ECO:0000256" key="4">
    <source>
        <dbReference type="ARBA" id="ARBA00022837"/>
    </source>
</evidence>
<dbReference type="EMBL" id="CP046401">
    <property type="protein sequence ID" value="QGY42449.1"/>
    <property type="molecule type" value="Genomic_DNA"/>
</dbReference>
<dbReference type="AlphaFoldDB" id="A0A6I6JMW5"/>
<dbReference type="GO" id="GO:0016740">
    <property type="term" value="F:transferase activity"/>
    <property type="evidence" value="ECO:0007669"/>
    <property type="project" value="UniProtKB-KW"/>
</dbReference>
<dbReference type="PANTHER" id="PTHR42693">
    <property type="entry name" value="ARYLSULFATASE FAMILY MEMBER"/>
    <property type="match status" value="1"/>
</dbReference>
<keyword evidence="5" id="KW-0732">Signal</keyword>
<organism evidence="7 8">
    <name type="scientific">Maribellus comscasis</name>
    <dbReference type="NCBI Taxonomy" id="2681766"/>
    <lineage>
        <taxon>Bacteria</taxon>
        <taxon>Pseudomonadati</taxon>
        <taxon>Bacteroidota</taxon>
        <taxon>Bacteroidia</taxon>
        <taxon>Marinilabiliales</taxon>
        <taxon>Prolixibacteraceae</taxon>
        <taxon>Maribellus</taxon>
    </lineage>
</organism>
<dbReference type="InterPro" id="IPR050738">
    <property type="entry name" value="Sulfatase"/>
</dbReference>
<feature type="signal peptide" evidence="5">
    <location>
        <begin position="1"/>
        <end position="22"/>
    </location>
</feature>
<evidence type="ECO:0000313" key="8">
    <source>
        <dbReference type="Proteomes" id="UP000428260"/>
    </source>
</evidence>
<evidence type="ECO:0000256" key="2">
    <source>
        <dbReference type="ARBA" id="ARBA00022723"/>
    </source>
</evidence>
<keyword evidence="8" id="KW-1185">Reference proteome</keyword>
<dbReference type="Gene3D" id="3.40.720.10">
    <property type="entry name" value="Alkaline Phosphatase, subunit A"/>
    <property type="match status" value="1"/>
</dbReference>
<dbReference type="InterPro" id="IPR017850">
    <property type="entry name" value="Alkaline_phosphatase_core_sf"/>
</dbReference>
<evidence type="ECO:0000256" key="3">
    <source>
        <dbReference type="ARBA" id="ARBA00022801"/>
    </source>
</evidence>
<keyword evidence="2" id="KW-0479">Metal-binding</keyword>
<dbReference type="Proteomes" id="UP000428260">
    <property type="component" value="Chromosome"/>
</dbReference>
<reference evidence="7 8" key="1">
    <citation type="submission" date="2019-11" db="EMBL/GenBank/DDBJ databases">
        <authorList>
            <person name="Zheng R.K."/>
            <person name="Sun C.M."/>
        </authorList>
    </citation>
    <scope>NUCLEOTIDE SEQUENCE [LARGE SCALE GENOMIC DNA]</scope>
    <source>
        <strain evidence="7 8">WC007</strain>
    </source>
</reference>
<name>A0A6I6JMW5_9BACT</name>
<evidence type="ECO:0000313" key="7">
    <source>
        <dbReference type="EMBL" id="QGY42449.1"/>
    </source>
</evidence>
<keyword evidence="7" id="KW-0808">Transferase</keyword>
<keyword evidence="4" id="KW-0106">Calcium</keyword>
<proteinExistence type="inferred from homology"/>
<gene>
    <name evidence="7" type="ORF">GM418_01905</name>
</gene>
<dbReference type="InterPro" id="IPR024607">
    <property type="entry name" value="Sulfatase_CS"/>
</dbReference>
<accession>A0A6I6JMW5</accession>